<accession>A0AA38J5T9</accession>
<feature type="domain" description="Brinker DNA-binding" evidence="5">
    <location>
        <begin position="279"/>
        <end position="330"/>
    </location>
</feature>
<evidence type="ECO:0000256" key="1">
    <source>
        <dbReference type="ARBA" id="ARBA00004123"/>
    </source>
</evidence>
<proteinExistence type="predicted"/>
<comment type="caution">
    <text evidence="6">The sequence shown here is derived from an EMBL/GenBank/DDBJ whole genome shotgun (WGS) entry which is preliminary data.</text>
</comment>
<dbReference type="SUPFAM" id="SSF46689">
    <property type="entry name" value="Homeodomain-like"/>
    <property type="match status" value="1"/>
</dbReference>
<feature type="domain" description="Brinker DNA-binding" evidence="5">
    <location>
        <begin position="23"/>
        <end position="78"/>
    </location>
</feature>
<dbReference type="GO" id="GO:0005634">
    <property type="term" value="C:nucleus"/>
    <property type="evidence" value="ECO:0007669"/>
    <property type="project" value="UniProtKB-SubCell"/>
</dbReference>
<dbReference type="AlphaFoldDB" id="A0AA38J5T9"/>
<feature type="region of interest" description="Disordered" evidence="4">
    <location>
        <begin position="74"/>
        <end position="140"/>
    </location>
</feature>
<evidence type="ECO:0000313" key="7">
    <source>
        <dbReference type="Proteomes" id="UP001168821"/>
    </source>
</evidence>
<organism evidence="6 7">
    <name type="scientific">Zophobas morio</name>
    <dbReference type="NCBI Taxonomy" id="2755281"/>
    <lineage>
        <taxon>Eukaryota</taxon>
        <taxon>Metazoa</taxon>
        <taxon>Ecdysozoa</taxon>
        <taxon>Arthropoda</taxon>
        <taxon>Hexapoda</taxon>
        <taxon>Insecta</taxon>
        <taxon>Pterygota</taxon>
        <taxon>Neoptera</taxon>
        <taxon>Endopterygota</taxon>
        <taxon>Coleoptera</taxon>
        <taxon>Polyphaga</taxon>
        <taxon>Cucujiformia</taxon>
        <taxon>Tenebrionidae</taxon>
        <taxon>Zophobas</taxon>
    </lineage>
</organism>
<dbReference type="InterPro" id="IPR018586">
    <property type="entry name" value="Brinker_DNA-bd"/>
</dbReference>
<name>A0AA38J5T9_9CUCU</name>
<keyword evidence="7" id="KW-1185">Reference proteome</keyword>
<reference evidence="6" key="1">
    <citation type="journal article" date="2023" name="G3 (Bethesda)">
        <title>Whole genome assemblies of Zophobas morio and Tenebrio molitor.</title>
        <authorList>
            <person name="Kaur S."/>
            <person name="Stinson S.A."/>
            <person name="diCenzo G.C."/>
        </authorList>
    </citation>
    <scope>NUCLEOTIDE SEQUENCE</scope>
    <source>
        <strain evidence="6">QUZm001</strain>
    </source>
</reference>
<gene>
    <name evidence="6" type="ORF">Zmor_001761</name>
</gene>
<dbReference type="Proteomes" id="UP001168821">
    <property type="component" value="Unassembled WGS sequence"/>
</dbReference>
<evidence type="ECO:0000256" key="3">
    <source>
        <dbReference type="SAM" id="Coils"/>
    </source>
</evidence>
<dbReference type="GO" id="GO:0003677">
    <property type="term" value="F:DNA binding"/>
    <property type="evidence" value="ECO:0007669"/>
    <property type="project" value="UniProtKB-KW"/>
</dbReference>
<dbReference type="InterPro" id="IPR051839">
    <property type="entry name" value="RD_transcriptional_regulator"/>
</dbReference>
<evidence type="ECO:0000256" key="4">
    <source>
        <dbReference type="SAM" id="MobiDB-lite"/>
    </source>
</evidence>
<dbReference type="EMBL" id="JALNTZ010000001">
    <property type="protein sequence ID" value="KAJ3666311.1"/>
    <property type="molecule type" value="Genomic_DNA"/>
</dbReference>
<keyword evidence="3" id="KW-0175">Coiled coil</keyword>
<keyword evidence="2" id="KW-0238">DNA-binding</keyword>
<dbReference type="InterPro" id="IPR009057">
    <property type="entry name" value="Homeodomain-like_sf"/>
</dbReference>
<feature type="coiled-coil region" evidence="3">
    <location>
        <begin position="311"/>
        <end position="338"/>
    </location>
</feature>
<sequence>MAHGLNSVLKRVGCKGEGKAGIGSRRIFAPHFKLQVLDSYRNDADCKGNQRATARKYGIHRRQIQKWLQVEGNLRSSVGKGERSARQPDDEAAAPAPAPLDFTTRARTPDPAPMDLSLKRPAPSAPAACPPSPLRVPSPLGLAAPHPDVWDLSTKPRHPAPAAPKPVKLFKPYLDDVDDVPRKPDLPPCCSQALVGCDATYYYNNNNNVVCDVKTEYGTYTLHELQPKGATTPTTTTTTSYYYAFPAATYHGADYEIGSFCASYDDPNYIHSASPLKQRHSYSLDFKLSAIECYYQDSVCKGNQRAVATKYNIHRRQVQKWLKQADELRQKNETIKHTQMVR</sequence>
<dbReference type="Pfam" id="PF09607">
    <property type="entry name" value="BrkDBD"/>
    <property type="match status" value="2"/>
</dbReference>
<dbReference type="PANTHER" id="PTHR33215">
    <property type="entry name" value="PROTEIN DISTAL ANTENNA"/>
    <property type="match status" value="1"/>
</dbReference>
<dbReference type="Gene3D" id="1.10.10.60">
    <property type="entry name" value="Homeodomain-like"/>
    <property type="match status" value="2"/>
</dbReference>
<feature type="compositionally biased region" description="Basic and acidic residues" evidence="4">
    <location>
        <begin position="80"/>
        <end position="89"/>
    </location>
</feature>
<protein>
    <recommendedName>
        <fullName evidence="5">Brinker DNA-binding domain-containing protein</fullName>
    </recommendedName>
</protein>
<evidence type="ECO:0000313" key="6">
    <source>
        <dbReference type="EMBL" id="KAJ3666311.1"/>
    </source>
</evidence>
<comment type="subcellular location">
    <subcellularLocation>
        <location evidence="1">Nucleus</location>
    </subcellularLocation>
</comment>
<dbReference type="PANTHER" id="PTHR33215:SF13">
    <property type="entry name" value="PROTEIN DISTAL ANTENNA"/>
    <property type="match status" value="1"/>
</dbReference>
<evidence type="ECO:0000256" key="2">
    <source>
        <dbReference type="ARBA" id="ARBA00023125"/>
    </source>
</evidence>
<evidence type="ECO:0000259" key="5">
    <source>
        <dbReference type="Pfam" id="PF09607"/>
    </source>
</evidence>